<feature type="transmembrane region" description="Helical" evidence="1">
    <location>
        <begin position="116"/>
        <end position="134"/>
    </location>
</feature>
<feature type="transmembrane region" description="Helical" evidence="1">
    <location>
        <begin position="366"/>
        <end position="384"/>
    </location>
</feature>
<feature type="transmembrane region" description="Helical" evidence="1">
    <location>
        <begin position="268"/>
        <end position="288"/>
    </location>
</feature>
<dbReference type="Proteomes" id="UP000191418">
    <property type="component" value="Unassembled WGS sequence"/>
</dbReference>
<evidence type="ECO:0008006" key="4">
    <source>
        <dbReference type="Google" id="ProtNLM"/>
    </source>
</evidence>
<keyword evidence="1" id="KW-0472">Membrane</keyword>
<proteinExistence type="predicted"/>
<feature type="transmembrane region" description="Helical" evidence="1">
    <location>
        <begin position="236"/>
        <end position="256"/>
    </location>
</feature>
<dbReference type="AlphaFoldDB" id="A0A1T4SKW0"/>
<dbReference type="EMBL" id="MTSM01000034">
    <property type="protein sequence ID" value="OPX54190.1"/>
    <property type="molecule type" value="Genomic_DNA"/>
</dbReference>
<dbReference type="RefSeq" id="WP_159445693.1">
    <property type="nucleotide sequence ID" value="NZ_FUXG01000036.1"/>
</dbReference>
<gene>
    <name evidence="2" type="ORF">BTE48_15450</name>
</gene>
<protein>
    <recommendedName>
        <fullName evidence="4">NnrS family protein</fullName>
    </recommendedName>
</protein>
<dbReference type="STRING" id="64969.SAMN02745127_03143"/>
<evidence type="ECO:0000313" key="2">
    <source>
        <dbReference type="EMBL" id="OPX54190.1"/>
    </source>
</evidence>
<feature type="transmembrane region" description="Helical" evidence="1">
    <location>
        <begin position="213"/>
        <end position="230"/>
    </location>
</feature>
<dbReference type="OrthoDB" id="9770040at2"/>
<feature type="transmembrane region" description="Helical" evidence="1">
    <location>
        <begin position="176"/>
        <end position="201"/>
    </location>
</feature>
<feature type="transmembrane region" description="Helical" evidence="1">
    <location>
        <begin position="146"/>
        <end position="164"/>
    </location>
</feature>
<keyword evidence="1" id="KW-1133">Transmembrane helix</keyword>
<evidence type="ECO:0000313" key="3">
    <source>
        <dbReference type="Proteomes" id="UP000191418"/>
    </source>
</evidence>
<reference evidence="2 3" key="1">
    <citation type="submission" date="2017-01" db="EMBL/GenBank/DDBJ databases">
        <title>Genome Sequencing of a Marine Spirillum, Oceanospirillum multiglobuliferum ATCC 33336, from Japan.</title>
        <authorList>
            <person name="Carney J.G."/>
            <person name="Trachtenberg A.M."/>
            <person name="Rheaume B.A."/>
            <person name="Linnane J.D."/>
            <person name="Pitts N.L."/>
            <person name="Mykles D.L."/>
            <person name="Maclea K.S."/>
        </authorList>
    </citation>
    <scope>NUCLEOTIDE SEQUENCE [LARGE SCALE GENOMIC DNA]</scope>
    <source>
        <strain evidence="2 3">ATCC 33336</strain>
    </source>
</reference>
<keyword evidence="3" id="KW-1185">Reference proteome</keyword>
<name>A0A1T4SKW0_9GAMM</name>
<organism evidence="2 3">
    <name type="scientific">Oceanospirillum multiglobuliferum</name>
    <dbReference type="NCBI Taxonomy" id="64969"/>
    <lineage>
        <taxon>Bacteria</taxon>
        <taxon>Pseudomonadati</taxon>
        <taxon>Pseudomonadota</taxon>
        <taxon>Gammaproteobacteria</taxon>
        <taxon>Oceanospirillales</taxon>
        <taxon>Oceanospirillaceae</taxon>
        <taxon>Oceanospirillum</taxon>
    </lineage>
</organism>
<feature type="transmembrane region" description="Helical" evidence="1">
    <location>
        <begin position="294"/>
        <end position="313"/>
    </location>
</feature>
<dbReference type="Pfam" id="PF05940">
    <property type="entry name" value="NnrS"/>
    <property type="match status" value="1"/>
</dbReference>
<comment type="caution">
    <text evidence="2">The sequence shown here is derived from an EMBL/GenBank/DDBJ whole genome shotgun (WGS) entry which is preliminary data.</text>
</comment>
<feature type="transmembrane region" description="Helical" evidence="1">
    <location>
        <begin position="12"/>
        <end position="39"/>
    </location>
</feature>
<keyword evidence="1" id="KW-0812">Transmembrane</keyword>
<feature type="transmembrane region" description="Helical" evidence="1">
    <location>
        <begin position="59"/>
        <end position="81"/>
    </location>
</feature>
<feature type="transmembrane region" description="Helical" evidence="1">
    <location>
        <begin position="334"/>
        <end position="354"/>
    </location>
</feature>
<evidence type="ECO:0000256" key="1">
    <source>
        <dbReference type="SAM" id="Phobius"/>
    </source>
</evidence>
<accession>A0A1T4SKW0</accession>
<feature type="transmembrane region" description="Helical" evidence="1">
    <location>
        <begin position="93"/>
        <end position="110"/>
    </location>
</feature>
<sequence>MSAYSASFRFSYSALFSVGFRPFFLGGSFFSVVLMLLWVLQLRGIALPNYYSNLSAILWHSHELIFGFTSAIISGFLLTAVRNWTGQNTLQGHSLALVFAVWVLGRILPFTALPNIVIALVDLAFFPLLMIAIGKPIIKSAQLKNMGFVIFCGLFFLMNLLVHFDVLGITQGMSHIGIYGALNLVVLVMLIIGGRVIPFFSEKALPNYKGKRITWIEQAVIPVAVILFLNDLWQPMAVWANVLSGLLAALLLLRVGAWFDRALLKKPLLWILHLGYLFIAIGFFLRAFGTLSGISPYIYVHALTTGAIGLLTLGMMSRVALGHTGRALILPKPITIAFFLMTFAVLARVVLMAISPKPFLYDMAGSFWMIAFALYFVIYLPYLISPRVDA</sequence>
<dbReference type="InterPro" id="IPR010266">
    <property type="entry name" value="NnrS"/>
</dbReference>